<dbReference type="Proteomes" id="UP000304941">
    <property type="component" value="Unassembled WGS sequence"/>
</dbReference>
<sequence length="171" mass="20185">MYFSMIPYSFIYNCVFLCWRDVLWGYEHKLVGWEFVVGMADFHVSNGSTKPLEVDLICLNDFDIQEIESGLYSLAGCEENLSVVDSKTKWLFIVLKWLFENKDAVADPLEMVELIYEDFDFFPEIESFVRYMPPTDGYKPEEHSLQQNLERLFCNWHDFLEKTDSLLKVNA</sequence>
<dbReference type="Pfam" id="PF10004">
    <property type="entry name" value="DUF2247"/>
    <property type="match status" value="1"/>
</dbReference>
<gene>
    <name evidence="1" type="ORF">FEM54_16725</name>
</gene>
<accession>A0ABY2U8G5</accession>
<comment type="caution">
    <text evidence="1">The sequence shown here is derived from an EMBL/GenBank/DDBJ whole genome shotgun (WGS) entry which is preliminary data.</text>
</comment>
<organism evidence="1 2">
    <name type="scientific">Pseudomonas edaphica</name>
    <dbReference type="NCBI Taxonomy" id="2006980"/>
    <lineage>
        <taxon>Bacteria</taxon>
        <taxon>Pseudomonadati</taxon>
        <taxon>Pseudomonadota</taxon>
        <taxon>Gammaproteobacteria</taxon>
        <taxon>Pseudomonadales</taxon>
        <taxon>Pseudomonadaceae</taxon>
        <taxon>Pseudomonas</taxon>
    </lineage>
</organism>
<dbReference type="RefSeq" id="WP_138451990.1">
    <property type="nucleotide sequence ID" value="NZ_VBVZ01000236.1"/>
</dbReference>
<proteinExistence type="predicted"/>
<keyword evidence="2" id="KW-1185">Reference proteome</keyword>
<evidence type="ECO:0000313" key="2">
    <source>
        <dbReference type="Proteomes" id="UP000304941"/>
    </source>
</evidence>
<name>A0ABY2U8G5_9PSED</name>
<reference evidence="1 2" key="1">
    <citation type="submission" date="2019-05" db="EMBL/GenBank/DDBJ databases">
        <title>Pseudomonas edaphica sp. nov., isolated from rhizospheric soil of Cistus ladanifer L. in Spain.</title>
        <authorList>
            <person name="Peix A."/>
        </authorList>
    </citation>
    <scope>NUCLEOTIDE SEQUENCE [LARGE SCALE GENOMIC DNA]</scope>
    <source>
        <strain evidence="1 2">RD25</strain>
    </source>
</reference>
<dbReference type="InterPro" id="IPR016630">
    <property type="entry name" value="UCP015278"/>
</dbReference>
<dbReference type="PIRSF" id="PIRSF015278">
    <property type="entry name" value="UCP015278"/>
    <property type="match status" value="1"/>
</dbReference>
<protein>
    <submittedName>
        <fullName evidence="1">DUF2247 family protein</fullName>
    </submittedName>
</protein>
<evidence type="ECO:0000313" key="1">
    <source>
        <dbReference type="EMBL" id="TLG90648.1"/>
    </source>
</evidence>
<dbReference type="EMBL" id="VBVZ01000236">
    <property type="protein sequence ID" value="TLG90648.1"/>
    <property type="molecule type" value="Genomic_DNA"/>
</dbReference>